<accession>A0A099GH22</accession>
<gene>
    <name evidence="6" type="ORF">IX56_10275</name>
</gene>
<dbReference type="PANTHER" id="PTHR42978">
    <property type="entry name" value="QUORUM-QUENCHING LACTONASE YTNP-RELATED-RELATED"/>
    <property type="match status" value="1"/>
</dbReference>
<name>A0A099GH22_9RHOB</name>
<reference evidence="6 7" key="1">
    <citation type="submission" date="2014-09" db="EMBL/GenBank/DDBJ databases">
        <authorList>
            <person name="McGinnis J.M."/>
            <person name="Wolfgang W.J."/>
        </authorList>
    </citation>
    <scope>NUCLEOTIDE SEQUENCE [LARGE SCALE GENOMIC DNA]</scope>
    <source>
        <strain evidence="6 7">5503</strain>
    </source>
</reference>
<organism evidence="6 7">
    <name type="scientific">Paracoccus sanguinis</name>
    <dbReference type="NCBI Taxonomy" id="1545044"/>
    <lineage>
        <taxon>Bacteria</taxon>
        <taxon>Pseudomonadati</taxon>
        <taxon>Pseudomonadota</taxon>
        <taxon>Alphaproteobacteria</taxon>
        <taxon>Rhodobacterales</taxon>
        <taxon>Paracoccaceae</taxon>
        <taxon>Paracoccus</taxon>
    </lineage>
</organism>
<feature type="domain" description="Metallo-beta-lactamase" evidence="5">
    <location>
        <begin position="81"/>
        <end position="284"/>
    </location>
</feature>
<reference evidence="6 7" key="2">
    <citation type="submission" date="2014-10" db="EMBL/GenBank/DDBJ databases">
        <title>Paracoccus sanguinis sp. nov., isolated from clinical specimens of New York State patients.</title>
        <authorList>
            <person name="Mingle L.A."/>
            <person name="Cole J.A."/>
            <person name="Lapierre P."/>
            <person name="Musser K.A."/>
        </authorList>
    </citation>
    <scope>NUCLEOTIDE SEQUENCE [LARGE SCALE GENOMIC DNA]</scope>
    <source>
        <strain evidence="6 7">5503</strain>
    </source>
</reference>
<dbReference type="EMBL" id="JRKQ01000049">
    <property type="protein sequence ID" value="KGJ22084.1"/>
    <property type="molecule type" value="Genomic_DNA"/>
</dbReference>
<keyword evidence="2" id="KW-0479">Metal-binding</keyword>
<dbReference type="SUPFAM" id="SSF56281">
    <property type="entry name" value="Metallo-hydrolase/oxidoreductase"/>
    <property type="match status" value="1"/>
</dbReference>
<dbReference type="InterPro" id="IPR036866">
    <property type="entry name" value="RibonucZ/Hydroxyglut_hydro"/>
</dbReference>
<evidence type="ECO:0000313" key="6">
    <source>
        <dbReference type="EMBL" id="KGJ22084.1"/>
    </source>
</evidence>
<evidence type="ECO:0000256" key="1">
    <source>
        <dbReference type="ARBA" id="ARBA00007749"/>
    </source>
</evidence>
<dbReference type="PROSITE" id="PS51318">
    <property type="entry name" value="TAT"/>
    <property type="match status" value="1"/>
</dbReference>
<evidence type="ECO:0000313" key="7">
    <source>
        <dbReference type="Proteomes" id="UP000029858"/>
    </source>
</evidence>
<evidence type="ECO:0000256" key="3">
    <source>
        <dbReference type="ARBA" id="ARBA00022801"/>
    </source>
</evidence>
<dbReference type="CDD" id="cd07720">
    <property type="entry name" value="OPHC2-like_MBL-fold"/>
    <property type="match status" value="1"/>
</dbReference>
<dbReference type="PANTHER" id="PTHR42978:SF6">
    <property type="entry name" value="QUORUM-QUENCHING LACTONASE YTNP-RELATED"/>
    <property type="match status" value="1"/>
</dbReference>
<sequence length="305" mass="32057">MRITRRLLLTGAALALGTTALPLRRAWAVTTAEFGGMRIDSLSDGWLELPADMTLAVLPEAERAALGAQFGLTPGGVVQSPLNVTLLRHDGRVVLFDVGSGPDFMPTAGKLAEALSALDLTPDDVTDVVFTHAHPDHLWGVLDDFDEPLFPAARMQMGAQEHGFWTDPATPAALPEAQQSFAAGAARRLEALGDAVATFEAGAEVLPGVVAVATPGHTPGHTSFAIGTPAEGVFVTGDFITMPLSFARPEIGAATDHDPAQAAETRKATLARLADEGWRILGYHLPDGGLGRVERDGDAYRFVPG</sequence>
<dbReference type="InterPro" id="IPR006311">
    <property type="entry name" value="TAT_signal"/>
</dbReference>
<evidence type="ECO:0000256" key="4">
    <source>
        <dbReference type="ARBA" id="ARBA00022833"/>
    </source>
</evidence>
<dbReference type="GO" id="GO:0016787">
    <property type="term" value="F:hydrolase activity"/>
    <property type="evidence" value="ECO:0007669"/>
    <property type="project" value="UniProtKB-KW"/>
</dbReference>
<dbReference type="AlphaFoldDB" id="A0A099GH22"/>
<protein>
    <submittedName>
        <fullName evidence="6">Metallo-beta-lactamase</fullName>
    </submittedName>
</protein>
<keyword evidence="4" id="KW-0862">Zinc</keyword>
<comment type="caution">
    <text evidence="6">The sequence shown here is derived from an EMBL/GenBank/DDBJ whole genome shotgun (WGS) entry which is preliminary data.</text>
</comment>
<dbReference type="Proteomes" id="UP000029858">
    <property type="component" value="Unassembled WGS sequence"/>
</dbReference>
<dbReference type="Gene3D" id="3.60.15.10">
    <property type="entry name" value="Ribonuclease Z/Hydroxyacylglutathione hydrolase-like"/>
    <property type="match status" value="1"/>
</dbReference>
<evidence type="ECO:0000259" key="5">
    <source>
        <dbReference type="SMART" id="SM00849"/>
    </source>
</evidence>
<evidence type="ECO:0000256" key="2">
    <source>
        <dbReference type="ARBA" id="ARBA00022723"/>
    </source>
</evidence>
<keyword evidence="3" id="KW-0378">Hydrolase</keyword>
<proteinExistence type="inferred from homology"/>
<dbReference type="RefSeq" id="WP_036709885.1">
    <property type="nucleotide sequence ID" value="NZ_JRKQ01000049.1"/>
</dbReference>
<dbReference type="SMART" id="SM00849">
    <property type="entry name" value="Lactamase_B"/>
    <property type="match status" value="1"/>
</dbReference>
<dbReference type="Pfam" id="PF00753">
    <property type="entry name" value="Lactamase_B"/>
    <property type="match status" value="1"/>
</dbReference>
<dbReference type="GO" id="GO:0046872">
    <property type="term" value="F:metal ion binding"/>
    <property type="evidence" value="ECO:0007669"/>
    <property type="project" value="UniProtKB-KW"/>
</dbReference>
<comment type="similarity">
    <text evidence="1">Belongs to the metallo-beta-lactamase superfamily.</text>
</comment>
<dbReference type="InterPro" id="IPR051013">
    <property type="entry name" value="MBL_superfamily_lactonases"/>
</dbReference>
<dbReference type="InterPro" id="IPR001279">
    <property type="entry name" value="Metallo-B-lactamas"/>
</dbReference>